<reference evidence="2" key="1">
    <citation type="journal article" date="2015" name="Nat. Genet.">
        <title>The genome and transcriptome of the zoonotic hookworm Ancylostoma ceylanicum identify infection-specific gene families.</title>
        <authorList>
            <person name="Schwarz E.M."/>
            <person name="Hu Y."/>
            <person name="Antoshechkin I."/>
            <person name="Miller M.M."/>
            <person name="Sternberg P.W."/>
            <person name="Aroian R.V."/>
        </authorList>
    </citation>
    <scope>NUCLEOTIDE SEQUENCE</scope>
    <source>
        <strain evidence="2">HY135</strain>
    </source>
</reference>
<proteinExistence type="predicted"/>
<dbReference type="EMBL" id="JARK01000017">
    <property type="protein sequence ID" value="EYC45752.1"/>
    <property type="molecule type" value="Genomic_DNA"/>
</dbReference>
<accession>A0A016X2I8</accession>
<dbReference type="AlphaFoldDB" id="A0A016X2I8"/>
<keyword evidence="2" id="KW-1185">Reference proteome</keyword>
<sequence length="232" mass="27007">MGPCTASTHPPMSMLYSDVEWQYIWRVAKNDSSLMDENINEPSQANRFELMNEGVVWNDNNVTLTMTIRDAECFSASTNSSFTVYLAAIDYDNKFCSWLPIQSKDFTYKEETGMRSFSGTFPGNLNGAMDLNDCFENLYHDCSPRADAIFIRFDNQPEDAWAIDQIIVETSFHLGPTDDYMETWHFEHPILVPCVSWLDDSLTYQIGPRNGLFITRSYRYQAKKWEWIRDWV</sequence>
<gene>
    <name evidence="1" type="primary">Acey_s0417.g1092</name>
    <name evidence="1" type="ORF">Y032_0417g1092</name>
</gene>
<dbReference type="Proteomes" id="UP000024635">
    <property type="component" value="Unassembled WGS sequence"/>
</dbReference>
<protein>
    <submittedName>
        <fullName evidence="1">Uncharacterized protein</fullName>
    </submittedName>
</protein>
<evidence type="ECO:0000313" key="1">
    <source>
        <dbReference type="EMBL" id="EYC45752.1"/>
    </source>
</evidence>
<evidence type="ECO:0000313" key="2">
    <source>
        <dbReference type="Proteomes" id="UP000024635"/>
    </source>
</evidence>
<name>A0A016X2I8_9BILA</name>
<organism evidence="1 2">
    <name type="scientific">Ancylostoma ceylanicum</name>
    <dbReference type="NCBI Taxonomy" id="53326"/>
    <lineage>
        <taxon>Eukaryota</taxon>
        <taxon>Metazoa</taxon>
        <taxon>Ecdysozoa</taxon>
        <taxon>Nematoda</taxon>
        <taxon>Chromadorea</taxon>
        <taxon>Rhabditida</taxon>
        <taxon>Rhabditina</taxon>
        <taxon>Rhabditomorpha</taxon>
        <taxon>Strongyloidea</taxon>
        <taxon>Ancylostomatidae</taxon>
        <taxon>Ancylostomatinae</taxon>
        <taxon>Ancylostoma</taxon>
    </lineage>
</organism>
<comment type="caution">
    <text evidence="1">The sequence shown here is derived from an EMBL/GenBank/DDBJ whole genome shotgun (WGS) entry which is preliminary data.</text>
</comment>
<dbReference type="OrthoDB" id="5838683at2759"/>